<name>K5UF92_PHACS</name>
<evidence type="ECO:0000313" key="2">
    <source>
        <dbReference type="EMBL" id="EKM48121.1"/>
    </source>
</evidence>
<accession>K5UF92</accession>
<keyword evidence="1" id="KW-0812">Transmembrane</keyword>
<dbReference type="EMBL" id="JH931408">
    <property type="protein sequence ID" value="EKM48121.1"/>
    <property type="molecule type" value="Genomic_DNA"/>
</dbReference>
<reference evidence="2 3" key="1">
    <citation type="journal article" date="2012" name="BMC Genomics">
        <title>Comparative genomics of the white-rot fungi, Phanerochaete carnosa and P. chrysosporium, to elucidate the genetic basis of the distinct wood types they colonize.</title>
        <authorList>
            <person name="Suzuki H."/>
            <person name="MacDonald J."/>
            <person name="Syed K."/>
            <person name="Salamov A."/>
            <person name="Hori C."/>
            <person name="Aerts A."/>
            <person name="Henrissat B."/>
            <person name="Wiebenga A."/>
            <person name="vanKuyk P.A."/>
            <person name="Barry K."/>
            <person name="Lindquist E."/>
            <person name="LaButti K."/>
            <person name="Lapidus A."/>
            <person name="Lucas S."/>
            <person name="Coutinho P."/>
            <person name="Gong Y."/>
            <person name="Samejima M."/>
            <person name="Mahadevan R."/>
            <person name="Abou-Zaid M."/>
            <person name="de Vries R.P."/>
            <person name="Igarashi K."/>
            <person name="Yadav J.S."/>
            <person name="Grigoriev I.V."/>
            <person name="Master E.R."/>
        </authorList>
    </citation>
    <scope>NUCLEOTIDE SEQUENCE [LARGE SCALE GENOMIC DNA]</scope>
    <source>
        <strain evidence="2 3">HHB-10118-sp</strain>
    </source>
</reference>
<gene>
    <name evidence="2" type="ORF">PHACADRAFT_266543</name>
</gene>
<dbReference type="InParanoid" id="K5UF92"/>
<keyword evidence="3" id="KW-1185">Reference proteome</keyword>
<dbReference type="KEGG" id="pco:PHACADRAFT_266543"/>
<dbReference type="HOGENOM" id="CLU_2655302_0_0_1"/>
<organism evidence="2 3">
    <name type="scientific">Phanerochaete carnosa (strain HHB-10118-sp)</name>
    <name type="common">White-rot fungus</name>
    <name type="synonym">Peniophora carnosa</name>
    <dbReference type="NCBI Taxonomy" id="650164"/>
    <lineage>
        <taxon>Eukaryota</taxon>
        <taxon>Fungi</taxon>
        <taxon>Dikarya</taxon>
        <taxon>Basidiomycota</taxon>
        <taxon>Agaricomycotina</taxon>
        <taxon>Agaricomycetes</taxon>
        <taxon>Polyporales</taxon>
        <taxon>Phanerochaetaceae</taxon>
        <taxon>Phanerochaete</taxon>
    </lineage>
</organism>
<protein>
    <submittedName>
        <fullName evidence="2">Uncharacterized protein</fullName>
    </submittedName>
</protein>
<dbReference type="GeneID" id="18919445"/>
<keyword evidence="1" id="KW-0472">Membrane</keyword>
<evidence type="ECO:0000313" key="3">
    <source>
        <dbReference type="Proteomes" id="UP000008370"/>
    </source>
</evidence>
<feature type="transmembrane region" description="Helical" evidence="1">
    <location>
        <begin position="36"/>
        <end position="60"/>
    </location>
</feature>
<evidence type="ECO:0000256" key="1">
    <source>
        <dbReference type="SAM" id="Phobius"/>
    </source>
</evidence>
<dbReference type="RefSeq" id="XP_007403327.1">
    <property type="nucleotide sequence ID" value="XM_007403265.1"/>
</dbReference>
<sequence length="76" mass="8536">MVCLEIRYVLVLEFANVYDDRDAMSSQSMPLSKNFFLSYGVGCILALVFGDGGHALVEMLDLQVLRIRMHTAHTGR</sequence>
<dbReference type="AlphaFoldDB" id="K5UF92"/>
<proteinExistence type="predicted"/>
<keyword evidence="1" id="KW-1133">Transmembrane helix</keyword>
<dbReference type="Proteomes" id="UP000008370">
    <property type="component" value="Unassembled WGS sequence"/>
</dbReference>